<protein>
    <submittedName>
        <fullName evidence="7">Branched-chain amino acid ABC transporter, permease protein</fullName>
    </submittedName>
</protein>
<feature type="transmembrane region" description="Helical" evidence="6">
    <location>
        <begin position="69"/>
        <end position="93"/>
    </location>
</feature>
<evidence type="ECO:0000256" key="5">
    <source>
        <dbReference type="ARBA" id="ARBA00023136"/>
    </source>
</evidence>
<feature type="transmembrane region" description="Helical" evidence="6">
    <location>
        <begin position="113"/>
        <end position="135"/>
    </location>
</feature>
<keyword evidence="3 6" id="KW-0812">Transmembrane</keyword>
<dbReference type="EMBL" id="ACJX03000001">
    <property type="protein sequence ID" value="KRT36427.1"/>
    <property type="molecule type" value="Genomic_DNA"/>
</dbReference>
<dbReference type="PANTHER" id="PTHR32196:SF15">
    <property type="entry name" value="SUGAR ABC TRANSPORTER PERMEASE PROTEIN"/>
    <property type="match status" value="1"/>
</dbReference>
<evidence type="ECO:0000256" key="4">
    <source>
        <dbReference type="ARBA" id="ARBA00022989"/>
    </source>
</evidence>
<feature type="transmembrane region" description="Helical" evidence="6">
    <location>
        <begin position="289"/>
        <end position="309"/>
    </location>
</feature>
<feature type="transmembrane region" description="Helical" evidence="6">
    <location>
        <begin position="33"/>
        <end position="57"/>
    </location>
</feature>
<comment type="caution">
    <text evidence="7">The sequence shown here is derived from an EMBL/GenBank/DDBJ whole genome shotgun (WGS) entry which is preliminary data.</text>
</comment>
<name>A0A0T5XDI3_9BACT</name>
<comment type="subcellular location">
    <subcellularLocation>
        <location evidence="1">Cell membrane</location>
        <topology evidence="1">Multi-pass membrane protein</topology>
    </subcellularLocation>
</comment>
<feature type="transmembrane region" description="Helical" evidence="6">
    <location>
        <begin position="265"/>
        <end position="283"/>
    </location>
</feature>
<organism evidence="7 8">
    <name type="scientific">Acetomicrobium hydrogeniformans ATCC BAA-1850</name>
    <dbReference type="NCBI Taxonomy" id="592015"/>
    <lineage>
        <taxon>Bacteria</taxon>
        <taxon>Thermotogati</taxon>
        <taxon>Synergistota</taxon>
        <taxon>Synergistia</taxon>
        <taxon>Synergistales</taxon>
        <taxon>Acetomicrobiaceae</taxon>
        <taxon>Acetomicrobium</taxon>
    </lineage>
</organism>
<evidence type="ECO:0000256" key="6">
    <source>
        <dbReference type="SAM" id="Phobius"/>
    </source>
</evidence>
<proteinExistence type="predicted"/>
<sequence length="389" mass="42300">MAKDEKVLSSTSNNMHESQKKQFELKWFLRKNIVPVFFFVLCVIGGYYSGLPLPFLLNEIITRMARNSFLVISLIIPVLAGMGLNFGIVLGAMAGQFAYVATVNWQMAGLTGFTTTALLSIPLAILFGWLTGILFNHAKGKEMITGIILGFFANGIYQLICLYFMGNIIPIKVPSMLIPGSIGLRNTLDIKSMQYALDNLLKIQVKIPGHVFPVSIPVATFLAILALCLFTHYIVKTKLGQEFRIVGQDMYVAEASGINVDRVRIIAVILSTILAGLGQVIFLQNLGNINTYGSHVQVGTFAVAAILIGGASVKKATVGQALLGTLLFHTLFIVSPLAGKNLVGDAMIGEYFRVFVTYGVIGVALALHAWQSLQEQRRIALLKADISGE</sequence>
<evidence type="ECO:0000313" key="8">
    <source>
        <dbReference type="Proteomes" id="UP000005273"/>
    </source>
</evidence>
<dbReference type="InterPro" id="IPR001851">
    <property type="entry name" value="ABC_transp_permease"/>
</dbReference>
<dbReference type="CDD" id="cd06574">
    <property type="entry name" value="TM_PBP1_branched-chain-AA_like"/>
    <property type="match status" value="1"/>
</dbReference>
<accession>A0A0T5XDI3</accession>
<dbReference type="eggNOG" id="COG1172">
    <property type="taxonomic scope" value="Bacteria"/>
</dbReference>
<evidence type="ECO:0000256" key="3">
    <source>
        <dbReference type="ARBA" id="ARBA00022692"/>
    </source>
</evidence>
<dbReference type="Pfam" id="PF02653">
    <property type="entry name" value="BPD_transp_2"/>
    <property type="match status" value="1"/>
</dbReference>
<dbReference type="STRING" id="592015.HMPREF1705_03712"/>
<reference evidence="8" key="1">
    <citation type="submission" date="2012-09" db="EMBL/GenBank/DDBJ databases">
        <authorList>
            <person name="Weinstock G."/>
            <person name="Sodergren E."/>
            <person name="Clifton S."/>
            <person name="Fulton L."/>
            <person name="Fulton B."/>
            <person name="Courtney L."/>
            <person name="Fronick C."/>
            <person name="Harrison M."/>
            <person name="Strong C."/>
            <person name="Farmer C."/>
            <person name="Delehaunty K."/>
            <person name="Markovic C."/>
            <person name="Hall O."/>
            <person name="Minx P."/>
            <person name="Tomlinson C."/>
            <person name="Mitreva M."/>
            <person name="Nelson J."/>
            <person name="Hou S."/>
            <person name="Wollam A."/>
            <person name="Pepin K.H."/>
            <person name="Johnson M."/>
            <person name="Bhonagiri V."/>
            <person name="Nash W.E."/>
            <person name="Suruliraj S."/>
            <person name="Warren W."/>
            <person name="Chinwalla A."/>
            <person name="Mardis E.R."/>
            <person name="Wilson R.K."/>
        </authorList>
    </citation>
    <scope>NUCLEOTIDE SEQUENCE [LARGE SCALE GENOMIC DNA]</scope>
    <source>
        <strain evidence="8">OS1</strain>
    </source>
</reference>
<feature type="transmembrane region" description="Helical" evidence="6">
    <location>
        <begin position="321"/>
        <end position="339"/>
    </location>
</feature>
<feature type="transmembrane region" description="Helical" evidence="6">
    <location>
        <begin position="214"/>
        <end position="235"/>
    </location>
</feature>
<dbReference type="GO" id="GO:0022857">
    <property type="term" value="F:transmembrane transporter activity"/>
    <property type="evidence" value="ECO:0007669"/>
    <property type="project" value="InterPro"/>
</dbReference>
<dbReference type="GO" id="GO:0005886">
    <property type="term" value="C:plasma membrane"/>
    <property type="evidence" value="ECO:0007669"/>
    <property type="project" value="UniProtKB-SubCell"/>
</dbReference>
<dbReference type="AlphaFoldDB" id="A0A0T5XDI3"/>
<keyword evidence="4 6" id="KW-1133">Transmembrane helix</keyword>
<dbReference type="RefSeq" id="WP_009200887.1">
    <property type="nucleotide sequence ID" value="NZ_ACJX03000001.1"/>
</dbReference>
<dbReference type="PANTHER" id="PTHR32196">
    <property type="entry name" value="ABC TRANSPORTER PERMEASE PROTEIN YPHD-RELATED-RELATED"/>
    <property type="match status" value="1"/>
</dbReference>
<keyword evidence="8" id="KW-1185">Reference proteome</keyword>
<keyword evidence="5 6" id="KW-0472">Membrane</keyword>
<evidence type="ECO:0000313" key="7">
    <source>
        <dbReference type="EMBL" id="KRT36427.1"/>
    </source>
</evidence>
<feature type="transmembrane region" description="Helical" evidence="6">
    <location>
        <begin position="351"/>
        <end position="370"/>
    </location>
</feature>
<evidence type="ECO:0000256" key="2">
    <source>
        <dbReference type="ARBA" id="ARBA00022475"/>
    </source>
</evidence>
<evidence type="ECO:0000256" key="1">
    <source>
        <dbReference type="ARBA" id="ARBA00004651"/>
    </source>
</evidence>
<dbReference type="Proteomes" id="UP000005273">
    <property type="component" value="Unassembled WGS sequence"/>
</dbReference>
<gene>
    <name evidence="7" type="ORF">HMPREF1705_03712</name>
</gene>
<feature type="transmembrane region" description="Helical" evidence="6">
    <location>
        <begin position="147"/>
        <end position="169"/>
    </location>
</feature>
<keyword evidence="2" id="KW-1003">Cell membrane</keyword>